<gene>
    <name evidence="3" type="ORF">TBRA_LOCUS7889</name>
</gene>
<feature type="compositionally biased region" description="Polar residues" evidence="1">
    <location>
        <begin position="48"/>
        <end position="78"/>
    </location>
</feature>
<keyword evidence="4" id="KW-1185">Reference proteome</keyword>
<keyword evidence="2" id="KW-1133">Transmembrane helix</keyword>
<evidence type="ECO:0000313" key="4">
    <source>
        <dbReference type="Proteomes" id="UP000479190"/>
    </source>
</evidence>
<feature type="transmembrane region" description="Helical" evidence="2">
    <location>
        <begin position="376"/>
        <end position="395"/>
    </location>
</feature>
<feature type="non-terminal residue" evidence="3">
    <location>
        <position position="1"/>
    </location>
</feature>
<keyword evidence="2" id="KW-0812">Transmembrane</keyword>
<evidence type="ECO:0000256" key="2">
    <source>
        <dbReference type="SAM" id="Phobius"/>
    </source>
</evidence>
<feature type="region of interest" description="Disordered" evidence="1">
    <location>
        <begin position="164"/>
        <end position="186"/>
    </location>
</feature>
<protein>
    <submittedName>
        <fullName evidence="3">Uncharacterized protein</fullName>
    </submittedName>
</protein>
<feature type="non-terminal residue" evidence="3">
    <location>
        <position position="398"/>
    </location>
</feature>
<dbReference type="EMBL" id="CADCXV010000806">
    <property type="protein sequence ID" value="CAB0036006.1"/>
    <property type="molecule type" value="Genomic_DNA"/>
</dbReference>
<organism evidence="3 4">
    <name type="scientific">Trichogramma brassicae</name>
    <dbReference type="NCBI Taxonomy" id="86971"/>
    <lineage>
        <taxon>Eukaryota</taxon>
        <taxon>Metazoa</taxon>
        <taxon>Ecdysozoa</taxon>
        <taxon>Arthropoda</taxon>
        <taxon>Hexapoda</taxon>
        <taxon>Insecta</taxon>
        <taxon>Pterygota</taxon>
        <taxon>Neoptera</taxon>
        <taxon>Endopterygota</taxon>
        <taxon>Hymenoptera</taxon>
        <taxon>Apocrita</taxon>
        <taxon>Proctotrupomorpha</taxon>
        <taxon>Chalcidoidea</taxon>
        <taxon>Trichogrammatidae</taxon>
        <taxon>Trichogramma</taxon>
    </lineage>
</organism>
<proteinExistence type="predicted"/>
<keyword evidence="2" id="KW-0472">Membrane</keyword>
<feature type="compositionally biased region" description="Basic and acidic residues" evidence="1">
    <location>
        <begin position="7"/>
        <end position="25"/>
    </location>
</feature>
<dbReference type="AlphaFoldDB" id="A0A6H5IN38"/>
<dbReference type="Proteomes" id="UP000479190">
    <property type="component" value="Unassembled WGS sequence"/>
</dbReference>
<accession>A0A6H5IN38</accession>
<name>A0A6H5IN38_9HYME</name>
<feature type="compositionally biased region" description="Polar residues" evidence="1">
    <location>
        <begin position="96"/>
        <end position="110"/>
    </location>
</feature>
<reference evidence="3 4" key="1">
    <citation type="submission" date="2020-02" db="EMBL/GenBank/DDBJ databases">
        <authorList>
            <person name="Ferguson B K."/>
        </authorList>
    </citation>
    <scope>NUCLEOTIDE SEQUENCE [LARGE SCALE GENOMIC DNA]</scope>
</reference>
<feature type="region of interest" description="Disordered" evidence="1">
    <location>
        <begin position="1"/>
        <end position="150"/>
    </location>
</feature>
<sequence>MPASTSRRADTTQDKTGYDENESTKKASGTFLGGIVNQIGNKLRGSSRDQASTDGNISNDSSKDNQQNPGNDDSSSSHLKPDLEADLTLSRPIGNVNGNNRNSDTRQNLNFPDITDLSSPRMPASTSRRADTTQDKTGYDENESTNKASGTFLGGIVNRIGNKFRGSSGDQASTDGSHARARASLSKKTRWRRDTFALRSSLGALYVYRVRGQKETHTDPSDDEPSKKIRLIRREVGIERIQCAAAVSNAETEKLQSVAAHSRDTSGSEPRKRERRGAGYYILLIRNELGMYRPIYNGWRWLRRGCVLRGRIRHIICTPRPPSTRQSHTRRIRIQSRVVIHIMSNKRPTTSYEPRRRENEVKLSLHLARFFSPEKLSELTGALVLLLLLLLAVALPTS</sequence>
<evidence type="ECO:0000256" key="1">
    <source>
        <dbReference type="SAM" id="MobiDB-lite"/>
    </source>
</evidence>
<feature type="compositionally biased region" description="Basic and acidic residues" evidence="1">
    <location>
        <begin position="128"/>
        <end position="139"/>
    </location>
</feature>
<evidence type="ECO:0000313" key="3">
    <source>
        <dbReference type="EMBL" id="CAB0036006.1"/>
    </source>
</evidence>